<keyword evidence="2" id="KW-1185">Reference proteome</keyword>
<dbReference type="AlphaFoldDB" id="A0A915I425"/>
<name>A0A915I425_ROMCU</name>
<evidence type="ECO:0000313" key="2">
    <source>
        <dbReference type="Proteomes" id="UP000887565"/>
    </source>
</evidence>
<reference evidence="3" key="1">
    <citation type="submission" date="2022-11" db="UniProtKB">
        <authorList>
            <consortium name="WormBaseParasite"/>
        </authorList>
    </citation>
    <scope>IDENTIFICATION</scope>
</reference>
<accession>A0A915I425</accession>
<dbReference type="Proteomes" id="UP000887565">
    <property type="component" value="Unplaced"/>
</dbReference>
<proteinExistence type="predicted"/>
<protein>
    <submittedName>
        <fullName evidence="3">Uncharacterized protein</fullName>
    </submittedName>
</protein>
<organism evidence="2 3">
    <name type="scientific">Romanomermis culicivorax</name>
    <name type="common">Nematode worm</name>
    <dbReference type="NCBI Taxonomy" id="13658"/>
    <lineage>
        <taxon>Eukaryota</taxon>
        <taxon>Metazoa</taxon>
        <taxon>Ecdysozoa</taxon>
        <taxon>Nematoda</taxon>
        <taxon>Enoplea</taxon>
        <taxon>Dorylaimia</taxon>
        <taxon>Mermithida</taxon>
        <taxon>Mermithoidea</taxon>
        <taxon>Mermithidae</taxon>
        <taxon>Romanomermis</taxon>
    </lineage>
</organism>
<evidence type="ECO:0000256" key="1">
    <source>
        <dbReference type="SAM" id="MobiDB-lite"/>
    </source>
</evidence>
<evidence type="ECO:0000313" key="3">
    <source>
        <dbReference type="WBParaSite" id="nRc.2.0.1.t08883-RA"/>
    </source>
</evidence>
<sequence>MGSQFGEHLVKCVVLNDDAQDQFIIRTDFLAHPEINAILNFTEKFLEIQNIKMPLKVVASIKAQPFLLTPCNNILEEISGRTTTDVSIPDLIVQPTKEADSNNEFPVETSIINITNVNCPLFFVNNTPNCIKLRPNQIIAVAKHTLESVAAPIQDSDIRVSVATSDHDLTDHELAALDKSLPLHMDKQKLELALNKMPEKTSVTATQKGRGPQYACVYFLSRKDDGEKSLVPSVEESANEIFHSQFRSTGGILDADPTVTDISSVGMSPALLNMANVNVITHAMSKQHTDQAAPATPQLPPTKFHPPTVELFPSPHRLRFGLPRLPTRRSSKLSKPSKPLMLQDSRLSDGILYHQTKDHRQLVLPALLVDQTLHQFHGAKIMNHQGGKKSVRAHQ</sequence>
<feature type="region of interest" description="Disordered" evidence="1">
    <location>
        <begin position="285"/>
        <end position="340"/>
    </location>
</feature>
<dbReference type="WBParaSite" id="nRc.2.0.1.t08883-RA">
    <property type="protein sequence ID" value="nRc.2.0.1.t08883-RA"/>
    <property type="gene ID" value="nRc.2.0.1.g08883"/>
</dbReference>